<proteinExistence type="predicted"/>
<dbReference type="GO" id="GO:0046872">
    <property type="term" value="F:metal ion binding"/>
    <property type="evidence" value="ECO:0007669"/>
    <property type="project" value="UniProtKB-KW"/>
</dbReference>
<evidence type="ECO:0000313" key="9">
    <source>
        <dbReference type="EMBL" id="KAJ8389445.1"/>
    </source>
</evidence>
<dbReference type="Gene3D" id="2.60.120.200">
    <property type="match status" value="1"/>
</dbReference>
<feature type="domain" description="Pentraxin (PTX)" evidence="8">
    <location>
        <begin position="176"/>
        <end position="272"/>
    </location>
</feature>
<evidence type="ECO:0000256" key="6">
    <source>
        <dbReference type="PROSITE-ProRule" id="PRU01172"/>
    </source>
</evidence>
<dbReference type="SUPFAM" id="SSF49899">
    <property type="entry name" value="Concanavalin A-like lectins/glucanases"/>
    <property type="match status" value="1"/>
</dbReference>
<reference evidence="9" key="1">
    <citation type="journal article" date="2023" name="Science">
        <title>Genome structures resolve the early diversification of teleost fishes.</title>
        <authorList>
            <person name="Parey E."/>
            <person name="Louis A."/>
            <person name="Montfort J."/>
            <person name="Bouchez O."/>
            <person name="Roques C."/>
            <person name="Iampietro C."/>
            <person name="Lluch J."/>
            <person name="Castinel A."/>
            <person name="Donnadieu C."/>
            <person name="Desvignes T."/>
            <person name="Floi Bucao C."/>
            <person name="Jouanno E."/>
            <person name="Wen M."/>
            <person name="Mejri S."/>
            <person name="Dirks R."/>
            <person name="Jansen H."/>
            <person name="Henkel C."/>
            <person name="Chen W.J."/>
            <person name="Zahm M."/>
            <person name="Cabau C."/>
            <person name="Klopp C."/>
            <person name="Thompson A.W."/>
            <person name="Robinson-Rechavi M."/>
            <person name="Braasch I."/>
            <person name="Lecointre G."/>
            <person name="Bobe J."/>
            <person name="Postlethwait J.H."/>
            <person name="Berthelot C."/>
            <person name="Roest Crollius H."/>
            <person name="Guiguen Y."/>
        </authorList>
    </citation>
    <scope>NUCLEOTIDE SEQUENCE</scope>
    <source>
        <strain evidence="9">NC1722</strain>
    </source>
</reference>
<evidence type="ECO:0000259" key="8">
    <source>
        <dbReference type="PROSITE" id="PS51828"/>
    </source>
</evidence>
<evidence type="ECO:0000256" key="5">
    <source>
        <dbReference type="ARBA" id="ARBA00023180"/>
    </source>
</evidence>
<comment type="caution">
    <text evidence="6">Lacks conserved residue(s) required for the propagation of feature annotation.</text>
</comment>
<dbReference type="Pfam" id="PF13385">
    <property type="entry name" value="Laminin_G_3"/>
    <property type="match status" value="1"/>
</dbReference>
<dbReference type="InterPro" id="IPR030476">
    <property type="entry name" value="Pentaxin_CS"/>
</dbReference>
<keyword evidence="3" id="KW-0106">Calcium</keyword>
<dbReference type="InterPro" id="IPR013320">
    <property type="entry name" value="ConA-like_dom_sf"/>
</dbReference>
<name>A0AAD7WAH7_9TELE</name>
<dbReference type="EMBL" id="JAINUG010000182">
    <property type="protein sequence ID" value="KAJ8389445.1"/>
    <property type="molecule type" value="Genomic_DNA"/>
</dbReference>
<keyword evidence="5" id="KW-0325">Glycoprotein</keyword>
<evidence type="ECO:0000313" key="10">
    <source>
        <dbReference type="Proteomes" id="UP001221898"/>
    </source>
</evidence>
<dbReference type="InterPro" id="IPR001759">
    <property type="entry name" value="PTX_dom"/>
</dbReference>
<evidence type="ECO:0000256" key="1">
    <source>
        <dbReference type="ARBA" id="ARBA00001913"/>
    </source>
</evidence>
<sequence>MVCTPIPADADPECSSIHGANDHGHHGLGGGGSPSGHGSWGLTDEAKATILHLRETLVQQKETILDQRETIRELTAKLTLCEGYGRSVGGHNDHHSQHHPHHPPQHHPYPDASHHSDPHYPLVGQHSDLHHRGALGGGGTHSGPSSPEQVGRMLKALKERLENLQAVTLPLSLSDGKWHHLCVTWSTRDGLWEAYQDGVKRGLGENLSTWHPIKPGGVFILGQEQMWSHVLTPQEIYDLGTCGSHMTGNIITWTESVVELHGGVTKYPFDPCH</sequence>
<evidence type="ECO:0000256" key="2">
    <source>
        <dbReference type="ARBA" id="ARBA00022723"/>
    </source>
</evidence>
<evidence type="ECO:0000256" key="3">
    <source>
        <dbReference type="ARBA" id="ARBA00022837"/>
    </source>
</evidence>
<feature type="compositionally biased region" description="Basic and acidic residues" evidence="7">
    <location>
        <begin position="108"/>
        <end position="118"/>
    </location>
</feature>
<feature type="region of interest" description="Disordered" evidence="7">
    <location>
        <begin position="14"/>
        <end position="37"/>
    </location>
</feature>
<accession>A0AAD7WAH7</accession>
<dbReference type="AlphaFoldDB" id="A0AAD7WAH7"/>
<keyword evidence="10" id="KW-1185">Reference proteome</keyword>
<gene>
    <name evidence="9" type="ORF">AAFF_G00119830</name>
</gene>
<feature type="region of interest" description="Disordered" evidence="7">
    <location>
        <begin position="87"/>
        <end position="149"/>
    </location>
</feature>
<keyword evidence="2" id="KW-0479">Metal-binding</keyword>
<dbReference type="SMART" id="SM00159">
    <property type="entry name" value="PTX"/>
    <property type="match status" value="1"/>
</dbReference>
<dbReference type="Proteomes" id="UP001221898">
    <property type="component" value="Unassembled WGS sequence"/>
</dbReference>
<evidence type="ECO:0000256" key="4">
    <source>
        <dbReference type="ARBA" id="ARBA00023157"/>
    </source>
</evidence>
<dbReference type="PRINTS" id="PR00895">
    <property type="entry name" value="PENTAXIN"/>
</dbReference>
<comment type="cofactor">
    <cofactor evidence="1">
        <name>Ca(2+)</name>
        <dbReference type="ChEBI" id="CHEBI:29108"/>
    </cofactor>
</comment>
<feature type="compositionally biased region" description="Gly residues" evidence="7">
    <location>
        <begin position="27"/>
        <end position="37"/>
    </location>
</feature>
<evidence type="ECO:0000256" key="7">
    <source>
        <dbReference type="SAM" id="MobiDB-lite"/>
    </source>
</evidence>
<dbReference type="PROSITE" id="PS51828">
    <property type="entry name" value="PTX_2"/>
    <property type="match status" value="1"/>
</dbReference>
<dbReference type="InterPro" id="IPR051360">
    <property type="entry name" value="Neuronal_Pentraxin_Related"/>
</dbReference>
<dbReference type="PROSITE" id="PS00289">
    <property type="entry name" value="PTX_1"/>
    <property type="match status" value="1"/>
</dbReference>
<protein>
    <recommendedName>
        <fullName evidence="8">Pentraxin (PTX) domain-containing protein</fullName>
    </recommendedName>
</protein>
<dbReference type="PANTHER" id="PTHR19277:SF3">
    <property type="entry name" value="NEURONAL PENTRAXIN-1-RELATED"/>
    <property type="match status" value="1"/>
</dbReference>
<dbReference type="PANTHER" id="PTHR19277">
    <property type="entry name" value="PENTRAXIN"/>
    <property type="match status" value="1"/>
</dbReference>
<feature type="compositionally biased region" description="Basic residues" evidence="7">
    <location>
        <begin position="96"/>
        <end position="105"/>
    </location>
</feature>
<keyword evidence="4" id="KW-1015">Disulfide bond</keyword>
<organism evidence="9 10">
    <name type="scientific">Aldrovandia affinis</name>
    <dbReference type="NCBI Taxonomy" id="143900"/>
    <lineage>
        <taxon>Eukaryota</taxon>
        <taxon>Metazoa</taxon>
        <taxon>Chordata</taxon>
        <taxon>Craniata</taxon>
        <taxon>Vertebrata</taxon>
        <taxon>Euteleostomi</taxon>
        <taxon>Actinopterygii</taxon>
        <taxon>Neopterygii</taxon>
        <taxon>Teleostei</taxon>
        <taxon>Notacanthiformes</taxon>
        <taxon>Halosauridae</taxon>
        <taxon>Aldrovandia</taxon>
    </lineage>
</organism>
<comment type="caution">
    <text evidence="9">The sequence shown here is derived from an EMBL/GenBank/DDBJ whole genome shotgun (WGS) entry which is preliminary data.</text>
</comment>